<dbReference type="Proteomes" id="UP000006377">
    <property type="component" value="Chromosome"/>
</dbReference>
<dbReference type="InterPro" id="IPR036736">
    <property type="entry name" value="ACP-like_sf"/>
</dbReference>
<gene>
    <name evidence="2" type="ordered locus">Plav_1488</name>
</gene>
<sequence length="92" mass="10363">MERIEDRIRRLIVETLNLEDISAQDIDEEEPLFGEGLGLDSIDALEIGIEIQKTFGVKIDSKDEDLAGHFSSVRALARFITRQQQGQVHEPG</sequence>
<reference evidence="2 3" key="1">
    <citation type="journal article" date="2011" name="Stand. Genomic Sci.">
        <title>Complete genome sequence of Parvibaculum lavamentivorans type strain (DS-1(T)).</title>
        <authorList>
            <person name="Schleheck D."/>
            <person name="Weiss M."/>
            <person name="Pitluck S."/>
            <person name="Bruce D."/>
            <person name="Land M.L."/>
            <person name="Han S."/>
            <person name="Saunders E."/>
            <person name="Tapia R."/>
            <person name="Detter C."/>
            <person name="Brettin T."/>
            <person name="Han J."/>
            <person name="Woyke T."/>
            <person name="Goodwin L."/>
            <person name="Pennacchio L."/>
            <person name="Nolan M."/>
            <person name="Cook A.M."/>
            <person name="Kjelleberg S."/>
            <person name="Thomas T."/>
        </authorList>
    </citation>
    <scope>NUCLEOTIDE SEQUENCE [LARGE SCALE GENOMIC DNA]</scope>
    <source>
        <strain evidence="3">DS-1 / DSM 13023 / NCIMB 13966</strain>
    </source>
</reference>
<dbReference type="NCBIfam" id="NF006617">
    <property type="entry name" value="PRK09184.1"/>
    <property type="match status" value="1"/>
</dbReference>
<accession>A7HT75</accession>
<evidence type="ECO:0000313" key="3">
    <source>
        <dbReference type="Proteomes" id="UP000006377"/>
    </source>
</evidence>
<dbReference type="STRING" id="402881.Plav_1488"/>
<feature type="domain" description="Carrier" evidence="1">
    <location>
        <begin position="2"/>
        <end position="84"/>
    </location>
</feature>
<proteinExistence type="predicted"/>
<name>A7HT75_PARL1</name>
<dbReference type="EMBL" id="CP000774">
    <property type="protein sequence ID" value="ABS63108.1"/>
    <property type="molecule type" value="Genomic_DNA"/>
</dbReference>
<dbReference type="OrthoDB" id="9803943at2"/>
<dbReference type="AlphaFoldDB" id="A7HT75"/>
<evidence type="ECO:0000259" key="1">
    <source>
        <dbReference type="PROSITE" id="PS50075"/>
    </source>
</evidence>
<protein>
    <submittedName>
        <fullName evidence="2">Acyl carrier protein</fullName>
    </submittedName>
</protein>
<dbReference type="PROSITE" id="PS50075">
    <property type="entry name" value="CARRIER"/>
    <property type="match status" value="1"/>
</dbReference>
<dbReference type="Pfam" id="PF00550">
    <property type="entry name" value="PP-binding"/>
    <property type="match status" value="1"/>
</dbReference>
<keyword evidence="3" id="KW-1185">Reference proteome</keyword>
<organism evidence="2 3">
    <name type="scientific">Parvibaculum lavamentivorans (strain DS-1 / DSM 13023 / NCIMB 13966)</name>
    <dbReference type="NCBI Taxonomy" id="402881"/>
    <lineage>
        <taxon>Bacteria</taxon>
        <taxon>Pseudomonadati</taxon>
        <taxon>Pseudomonadota</taxon>
        <taxon>Alphaproteobacteria</taxon>
        <taxon>Hyphomicrobiales</taxon>
        <taxon>Parvibaculaceae</taxon>
        <taxon>Parvibaculum</taxon>
    </lineage>
</organism>
<dbReference type="HOGENOM" id="CLU_108696_14_1_5"/>
<dbReference type="SUPFAM" id="SSF47336">
    <property type="entry name" value="ACP-like"/>
    <property type="match status" value="1"/>
</dbReference>
<dbReference type="eggNOG" id="COG0236">
    <property type="taxonomic scope" value="Bacteria"/>
</dbReference>
<evidence type="ECO:0000313" key="2">
    <source>
        <dbReference type="EMBL" id="ABS63108.1"/>
    </source>
</evidence>
<dbReference type="RefSeq" id="WP_012110392.1">
    <property type="nucleotide sequence ID" value="NC_009719.1"/>
</dbReference>
<dbReference type="InterPro" id="IPR009081">
    <property type="entry name" value="PP-bd_ACP"/>
</dbReference>
<dbReference type="KEGG" id="pla:Plav_1488"/>
<dbReference type="Gene3D" id="1.10.1200.10">
    <property type="entry name" value="ACP-like"/>
    <property type="match status" value="1"/>
</dbReference>